<accession>A0A9Q0KKG1</accession>
<evidence type="ECO:0000313" key="2">
    <source>
        <dbReference type="Proteomes" id="UP001141806"/>
    </source>
</evidence>
<organism evidence="1 2">
    <name type="scientific">Protea cynaroides</name>
    <dbReference type="NCBI Taxonomy" id="273540"/>
    <lineage>
        <taxon>Eukaryota</taxon>
        <taxon>Viridiplantae</taxon>
        <taxon>Streptophyta</taxon>
        <taxon>Embryophyta</taxon>
        <taxon>Tracheophyta</taxon>
        <taxon>Spermatophyta</taxon>
        <taxon>Magnoliopsida</taxon>
        <taxon>Proteales</taxon>
        <taxon>Proteaceae</taxon>
        <taxon>Protea</taxon>
    </lineage>
</organism>
<evidence type="ECO:0000313" key="1">
    <source>
        <dbReference type="EMBL" id="KAJ4972125.1"/>
    </source>
</evidence>
<gene>
    <name evidence="1" type="ORF">NE237_005224</name>
</gene>
<reference evidence="1" key="1">
    <citation type="journal article" date="2023" name="Plant J.">
        <title>The genome of the king protea, Protea cynaroides.</title>
        <authorList>
            <person name="Chang J."/>
            <person name="Duong T.A."/>
            <person name="Schoeman C."/>
            <person name="Ma X."/>
            <person name="Roodt D."/>
            <person name="Barker N."/>
            <person name="Li Z."/>
            <person name="Van de Peer Y."/>
            <person name="Mizrachi E."/>
        </authorList>
    </citation>
    <scope>NUCLEOTIDE SEQUENCE</scope>
    <source>
        <tissue evidence="1">Young leaves</tissue>
    </source>
</reference>
<name>A0A9Q0KKG1_9MAGN</name>
<dbReference type="Proteomes" id="UP001141806">
    <property type="component" value="Unassembled WGS sequence"/>
</dbReference>
<comment type="caution">
    <text evidence="1">The sequence shown here is derived from an EMBL/GenBank/DDBJ whole genome shotgun (WGS) entry which is preliminary data.</text>
</comment>
<proteinExistence type="predicted"/>
<sequence length="166" mass="18818">MGRAESSLEGPLSRGCLVIASCITYKGNRFSNHCGQIWRPRADSRTLRCIVEIAFDDEDLVFGEQSLADLLQSALSLADLLQSASEHDHSNSKGRRNQRNQVTRDNKWCWKDGVRHRCFWAVDSLFFIKHLKLLVPAEMKTLSIGFDDIVEAWFEYGEAIAVLDAD</sequence>
<dbReference type="AlphaFoldDB" id="A0A9Q0KKG1"/>
<protein>
    <submittedName>
        <fullName evidence="1">Uncharacterized protein</fullName>
    </submittedName>
</protein>
<keyword evidence="2" id="KW-1185">Reference proteome</keyword>
<dbReference type="EMBL" id="JAMYWD010000005">
    <property type="protein sequence ID" value="KAJ4972125.1"/>
    <property type="molecule type" value="Genomic_DNA"/>
</dbReference>